<reference evidence="2 3" key="1">
    <citation type="journal article" date="2012" name="Genome Biol.">
        <title>Genome and low-iron response of an oceanic diatom adapted to chronic iron limitation.</title>
        <authorList>
            <person name="Lommer M."/>
            <person name="Specht M."/>
            <person name="Roy A.S."/>
            <person name="Kraemer L."/>
            <person name="Andreson R."/>
            <person name="Gutowska M.A."/>
            <person name="Wolf J."/>
            <person name="Bergner S.V."/>
            <person name="Schilhabel M.B."/>
            <person name="Klostermeier U.C."/>
            <person name="Beiko R.G."/>
            <person name="Rosenstiel P."/>
            <person name="Hippler M."/>
            <person name="Laroche J."/>
        </authorList>
    </citation>
    <scope>NUCLEOTIDE SEQUENCE [LARGE SCALE GENOMIC DNA]</scope>
    <source>
        <strain evidence="2 3">CCMP1005</strain>
    </source>
</reference>
<organism evidence="2 3">
    <name type="scientific">Thalassiosira oceanica</name>
    <name type="common">Marine diatom</name>
    <dbReference type="NCBI Taxonomy" id="159749"/>
    <lineage>
        <taxon>Eukaryota</taxon>
        <taxon>Sar</taxon>
        <taxon>Stramenopiles</taxon>
        <taxon>Ochrophyta</taxon>
        <taxon>Bacillariophyta</taxon>
        <taxon>Coscinodiscophyceae</taxon>
        <taxon>Thalassiosirophycidae</taxon>
        <taxon>Thalassiosirales</taxon>
        <taxon>Thalassiosiraceae</taxon>
        <taxon>Thalassiosira</taxon>
    </lineage>
</organism>
<gene>
    <name evidence="2" type="ORF">THAOC_28564</name>
</gene>
<evidence type="ECO:0000256" key="1">
    <source>
        <dbReference type="SAM" id="MobiDB-lite"/>
    </source>
</evidence>
<feature type="region of interest" description="Disordered" evidence="1">
    <location>
        <begin position="1"/>
        <end position="20"/>
    </location>
</feature>
<protein>
    <submittedName>
        <fullName evidence="2">Uncharacterized protein</fullName>
    </submittedName>
</protein>
<feature type="compositionally biased region" description="Low complexity" evidence="1">
    <location>
        <begin position="54"/>
        <end position="66"/>
    </location>
</feature>
<keyword evidence="3" id="KW-1185">Reference proteome</keyword>
<name>K0RG59_THAOC</name>
<accession>K0RG59</accession>
<feature type="region of interest" description="Disordered" evidence="1">
    <location>
        <begin position="40"/>
        <end position="135"/>
    </location>
</feature>
<feature type="compositionally biased region" description="Basic residues" evidence="1">
    <location>
        <begin position="108"/>
        <end position="122"/>
    </location>
</feature>
<comment type="caution">
    <text evidence="2">The sequence shown here is derived from an EMBL/GenBank/DDBJ whole genome shotgun (WGS) entry which is preliminary data.</text>
</comment>
<dbReference type="Proteomes" id="UP000266841">
    <property type="component" value="Unassembled WGS sequence"/>
</dbReference>
<dbReference type="AlphaFoldDB" id="K0RG59"/>
<feature type="compositionally biased region" description="Gly residues" evidence="1">
    <location>
        <begin position="78"/>
        <end position="89"/>
    </location>
</feature>
<dbReference type="EMBL" id="AGNL01040271">
    <property type="protein sequence ID" value="EJK52195.1"/>
    <property type="molecule type" value="Genomic_DNA"/>
</dbReference>
<feature type="compositionally biased region" description="Basic and acidic residues" evidence="1">
    <location>
        <begin position="126"/>
        <end position="135"/>
    </location>
</feature>
<evidence type="ECO:0000313" key="2">
    <source>
        <dbReference type="EMBL" id="EJK52195.1"/>
    </source>
</evidence>
<sequence length="135" mass="14759">MTEARNTDISLLNNPPVRPGVGESEIPFTFRVGFDQIKQSNSLVVTGSPEPQERTGPGRPAGRPGRSTIAETLFPGQYRGGRGGYGGGSRPAKWSNGRGRAAHDRPHESRHHRPPRLGHRRLPLPVRDRARTSGQ</sequence>
<proteinExistence type="predicted"/>
<evidence type="ECO:0000313" key="3">
    <source>
        <dbReference type="Proteomes" id="UP000266841"/>
    </source>
</evidence>